<evidence type="ECO:0000256" key="8">
    <source>
        <dbReference type="ARBA" id="ARBA00023002"/>
    </source>
</evidence>
<dbReference type="GO" id="GO:0006102">
    <property type="term" value="P:isocitrate metabolic process"/>
    <property type="evidence" value="ECO:0007669"/>
    <property type="project" value="UniProtKB-UniRule"/>
</dbReference>
<evidence type="ECO:0000256" key="11">
    <source>
        <dbReference type="PIRSR" id="PIRSR000108-1"/>
    </source>
</evidence>
<dbReference type="GO" id="GO:0006097">
    <property type="term" value="P:glyoxylate cycle"/>
    <property type="evidence" value="ECO:0007669"/>
    <property type="project" value="UniProtKB-KW"/>
</dbReference>
<dbReference type="SMART" id="SM01329">
    <property type="entry name" value="Iso_dh"/>
    <property type="match status" value="1"/>
</dbReference>
<keyword evidence="8 10" id="KW-0560">Oxidoreductase</keyword>
<feature type="binding site" evidence="14">
    <location>
        <begin position="75"/>
        <end position="77"/>
    </location>
    <ligand>
        <name>NADP(+)</name>
        <dbReference type="ChEBI" id="CHEBI:58349"/>
    </ligand>
</feature>
<evidence type="ECO:0000256" key="12">
    <source>
        <dbReference type="PIRSR" id="PIRSR000108-2"/>
    </source>
</evidence>
<evidence type="ECO:0000256" key="2">
    <source>
        <dbReference type="ARBA" id="ARBA00007769"/>
    </source>
</evidence>
<dbReference type="NCBIfam" id="TIGR00127">
    <property type="entry name" value="nadp_idh_euk"/>
    <property type="match status" value="1"/>
</dbReference>
<dbReference type="InterPro" id="IPR024084">
    <property type="entry name" value="IsoPropMal-DH-like_dom"/>
</dbReference>
<name>A0A087M200_9HYPH</name>
<keyword evidence="17" id="KW-1185">Reference proteome</keyword>
<feature type="binding site" evidence="14">
    <location>
        <position position="258"/>
    </location>
    <ligand>
        <name>NADP(+)</name>
        <dbReference type="ChEBI" id="CHEBI:58349"/>
    </ligand>
</feature>
<feature type="binding site" evidence="14">
    <location>
        <position position="82"/>
    </location>
    <ligand>
        <name>NADP(+)</name>
        <dbReference type="ChEBI" id="CHEBI:58349"/>
    </ligand>
</feature>
<protein>
    <recommendedName>
        <fullName evidence="10">Isocitrate dehydrogenase [NADP]</fullName>
        <ecNumber evidence="10">1.1.1.42</ecNumber>
    </recommendedName>
</protein>
<dbReference type="Pfam" id="PF00180">
    <property type="entry name" value="Iso_dh"/>
    <property type="match status" value="1"/>
</dbReference>
<comment type="caution">
    <text evidence="16">The sequence shown here is derived from an EMBL/GenBank/DDBJ whole genome shotgun (WGS) entry which is preliminary data.</text>
</comment>
<dbReference type="PIRSF" id="PIRSF000108">
    <property type="entry name" value="IDH_NADP"/>
    <property type="match status" value="1"/>
</dbReference>
<dbReference type="InterPro" id="IPR019818">
    <property type="entry name" value="IsoCit/isopropylmalate_DH_CS"/>
</dbReference>
<dbReference type="EMBL" id="JQGC01000010">
    <property type="protein sequence ID" value="KFL30903.1"/>
    <property type="molecule type" value="Genomic_DNA"/>
</dbReference>
<dbReference type="Proteomes" id="UP000028981">
    <property type="component" value="Unassembled WGS sequence"/>
</dbReference>
<reference evidence="16 17" key="1">
    <citation type="submission" date="2014-08" db="EMBL/GenBank/DDBJ databases">
        <authorList>
            <person name="Hassan Y.I."/>
            <person name="Lepp D."/>
            <person name="Zhou T."/>
        </authorList>
    </citation>
    <scope>NUCLEOTIDE SEQUENCE [LARGE SCALE GENOMIC DNA]</scope>
    <source>
        <strain evidence="16 17">IFO13584</strain>
    </source>
</reference>
<evidence type="ECO:0000256" key="7">
    <source>
        <dbReference type="ARBA" id="ARBA00022857"/>
    </source>
</evidence>
<comment type="cofactor">
    <cofactor evidence="1">
        <name>Mn(2+)</name>
        <dbReference type="ChEBI" id="CHEBI:29035"/>
    </cofactor>
</comment>
<evidence type="ECO:0000256" key="5">
    <source>
        <dbReference type="ARBA" id="ARBA00022723"/>
    </source>
</evidence>
<dbReference type="SUPFAM" id="SSF53659">
    <property type="entry name" value="Isocitrate/Isopropylmalate dehydrogenase-like"/>
    <property type="match status" value="1"/>
</dbReference>
<feature type="domain" description="Isopropylmalate dehydrogenase-like" evidence="15">
    <location>
        <begin position="9"/>
        <end position="394"/>
    </location>
</feature>
<feature type="binding site" evidence="12">
    <location>
        <position position="77"/>
    </location>
    <ligand>
        <name>D-threo-isocitrate</name>
        <dbReference type="ChEBI" id="CHEBI:15562"/>
    </ligand>
</feature>
<dbReference type="GO" id="GO:0006099">
    <property type="term" value="P:tricarboxylic acid cycle"/>
    <property type="evidence" value="ECO:0007669"/>
    <property type="project" value="UniProtKB-KW"/>
</dbReference>
<keyword evidence="5 10" id="KW-0479">Metal-binding</keyword>
<keyword evidence="7 10" id="KW-0521">NADP</keyword>
<feature type="binding site" evidence="14">
    <location>
        <begin position="308"/>
        <end position="313"/>
    </location>
    <ligand>
        <name>NADP(+)</name>
        <dbReference type="ChEBI" id="CHEBI:58349"/>
    </ligand>
</feature>
<dbReference type="Gene3D" id="3.40.718.10">
    <property type="entry name" value="Isopropylmalate Dehydrogenase"/>
    <property type="match status" value="1"/>
</dbReference>
<evidence type="ECO:0000256" key="14">
    <source>
        <dbReference type="PIRSR" id="PIRSR000108-4"/>
    </source>
</evidence>
<accession>A0A087M200</accession>
<evidence type="ECO:0000256" key="1">
    <source>
        <dbReference type="ARBA" id="ARBA00001936"/>
    </source>
</evidence>
<comment type="similarity">
    <text evidence="2 10">Belongs to the isocitrate and isopropylmalate dehydrogenases family.</text>
</comment>
<feature type="site" description="Critical for catalysis" evidence="11">
    <location>
        <position position="210"/>
    </location>
</feature>
<keyword evidence="6 10" id="KW-0460">Magnesium</keyword>
<evidence type="ECO:0000256" key="10">
    <source>
        <dbReference type="PIRNR" id="PIRNR000108"/>
    </source>
</evidence>
<dbReference type="GO" id="GO:0000287">
    <property type="term" value="F:magnesium ion binding"/>
    <property type="evidence" value="ECO:0007669"/>
    <property type="project" value="InterPro"/>
</dbReference>
<dbReference type="PANTHER" id="PTHR11822:SF21">
    <property type="entry name" value="ISOCITRATE DEHYDROGENASE [NADP], MITOCHONDRIAL"/>
    <property type="match status" value="1"/>
</dbReference>
<dbReference type="InterPro" id="IPR004790">
    <property type="entry name" value="Isocitrate_DH_NADP"/>
</dbReference>
<evidence type="ECO:0000313" key="17">
    <source>
        <dbReference type="Proteomes" id="UP000028981"/>
    </source>
</evidence>
<organism evidence="16 17">
    <name type="scientific">Devosia riboflavina</name>
    <dbReference type="NCBI Taxonomy" id="46914"/>
    <lineage>
        <taxon>Bacteria</taxon>
        <taxon>Pseudomonadati</taxon>
        <taxon>Pseudomonadota</taxon>
        <taxon>Alphaproteobacteria</taxon>
        <taxon>Hyphomicrobiales</taxon>
        <taxon>Devosiaceae</taxon>
        <taxon>Devosia</taxon>
    </lineage>
</organism>
<keyword evidence="9 10" id="KW-0464">Manganese</keyword>
<sequence>MSKIKVANPVVDLDGDEMTRIIWQAIKDKLIHPYLDLDIKYYDLSIQNRDATNDQVTVDSANAIREYGVGIKCATITPDEQRVEEFGLKKMWKSPNGTIRNILGGVIFREPIICKNVPRLVPGWTQPIIVGRHAFGDQYRATDFTFPGKGKLTIKFAGEDGTVIEHEVFQAPGAGVAMAMYNLDDSIRDFAYSSFNYGLARGVPVYLSTKNTILKAYDGRFKDIFQEIYEKEFKEQFEAKKIWYEHRLIDDMVASALKWSGGYVWACKNYDGDVQSDIVAQGFGSLGLMTSVLATPDGKIVEAEAAHGTVTRHYRQHQQGKETSTNSTASIFAWTRGLAHRAKLDDNAELAKFAATLEKVTVDTIEEGKMTKDLSLLVGPDQPWLSTLGFLDAIDQNLQKAMA</sequence>
<gene>
    <name evidence="16" type="ORF">JP75_13040</name>
</gene>
<evidence type="ECO:0000259" key="15">
    <source>
        <dbReference type="SMART" id="SM01329"/>
    </source>
</evidence>
<dbReference type="FunFam" id="3.40.718.10:FF:000002">
    <property type="entry name" value="Isocitrate dehydrogenase [NADP]"/>
    <property type="match status" value="1"/>
</dbReference>
<evidence type="ECO:0000256" key="4">
    <source>
        <dbReference type="ARBA" id="ARBA00022532"/>
    </source>
</evidence>
<feature type="binding site" evidence="12">
    <location>
        <position position="109"/>
    </location>
    <ligand>
        <name>D-threo-isocitrate</name>
        <dbReference type="ChEBI" id="CHEBI:15562"/>
    </ligand>
</feature>
<dbReference type="PROSITE" id="PS00470">
    <property type="entry name" value="IDH_IMDH"/>
    <property type="match status" value="1"/>
</dbReference>
<feature type="binding site" evidence="14">
    <location>
        <position position="326"/>
    </location>
    <ligand>
        <name>NADP(+)</name>
        <dbReference type="ChEBI" id="CHEBI:58349"/>
    </ligand>
</feature>
<evidence type="ECO:0000256" key="6">
    <source>
        <dbReference type="ARBA" id="ARBA00022842"/>
    </source>
</evidence>
<proteinExistence type="inferred from homology"/>
<feature type="binding site" evidence="13">
    <location>
        <position position="250"/>
    </location>
    <ligand>
        <name>Mn(2+)</name>
        <dbReference type="ChEBI" id="CHEBI:29035"/>
    </ligand>
</feature>
<comment type="catalytic activity">
    <reaction evidence="10">
        <text>D-threo-isocitrate + NADP(+) = 2-oxoglutarate + CO2 + NADPH</text>
        <dbReference type="Rhea" id="RHEA:19629"/>
        <dbReference type="ChEBI" id="CHEBI:15562"/>
        <dbReference type="ChEBI" id="CHEBI:16526"/>
        <dbReference type="ChEBI" id="CHEBI:16810"/>
        <dbReference type="ChEBI" id="CHEBI:57783"/>
        <dbReference type="ChEBI" id="CHEBI:58349"/>
        <dbReference type="EC" id="1.1.1.42"/>
    </reaction>
</comment>
<evidence type="ECO:0000256" key="9">
    <source>
        <dbReference type="ARBA" id="ARBA00023211"/>
    </source>
</evidence>
<evidence type="ECO:0000256" key="13">
    <source>
        <dbReference type="PIRSR" id="PIRSR000108-3"/>
    </source>
</evidence>
<feature type="site" description="Critical for catalysis" evidence="11">
    <location>
        <position position="139"/>
    </location>
</feature>
<dbReference type="PANTHER" id="PTHR11822">
    <property type="entry name" value="NADP-SPECIFIC ISOCITRATE DEHYDROGENASE"/>
    <property type="match status" value="1"/>
</dbReference>
<keyword evidence="4 10" id="KW-0816">Tricarboxylic acid cycle</keyword>
<feature type="binding site" evidence="12">
    <location>
        <begin position="94"/>
        <end position="100"/>
    </location>
    <ligand>
        <name>D-threo-isocitrate</name>
        <dbReference type="ChEBI" id="CHEBI:15562"/>
    </ligand>
</feature>
<dbReference type="RefSeq" id="WP_035083395.1">
    <property type="nucleotide sequence ID" value="NZ_JQGC01000010.1"/>
</dbReference>
<dbReference type="NCBIfam" id="NF006156">
    <property type="entry name" value="PRK08299.1"/>
    <property type="match status" value="1"/>
</dbReference>
<feature type="binding site" evidence="13">
    <location>
        <position position="273"/>
    </location>
    <ligand>
        <name>Mn(2+)</name>
        <dbReference type="ChEBI" id="CHEBI:29035"/>
    </ligand>
</feature>
<dbReference type="OrthoDB" id="9765655at2"/>
<evidence type="ECO:0000313" key="16">
    <source>
        <dbReference type="EMBL" id="KFL30903.1"/>
    </source>
</evidence>
<keyword evidence="3" id="KW-0329">Glyoxylate bypass</keyword>
<comment type="cofactor">
    <cofactor evidence="10 13">
        <name>Mg(2+)</name>
        <dbReference type="ChEBI" id="CHEBI:18420"/>
    </cofactor>
    <cofactor evidence="10 13">
        <name>Mn(2+)</name>
        <dbReference type="ChEBI" id="CHEBI:29035"/>
    </cofactor>
    <text evidence="10 13">Binds 1 Mg(2+) or Mn(2+) ion per subunit.</text>
</comment>
<evidence type="ECO:0000256" key="3">
    <source>
        <dbReference type="ARBA" id="ARBA00022435"/>
    </source>
</evidence>
<dbReference type="EC" id="1.1.1.42" evidence="10"/>
<dbReference type="AlphaFoldDB" id="A0A087M200"/>
<dbReference type="GO" id="GO:0051287">
    <property type="term" value="F:NAD binding"/>
    <property type="evidence" value="ECO:0007669"/>
    <property type="project" value="InterPro"/>
</dbReference>
<dbReference type="GO" id="GO:0004450">
    <property type="term" value="F:isocitrate dehydrogenase (NADP+) activity"/>
    <property type="evidence" value="ECO:0007669"/>
    <property type="project" value="UniProtKB-UniRule"/>
</dbReference>
<dbReference type="STRING" id="46914.JP75_13040"/>
<feature type="binding site" evidence="12">
    <location>
        <position position="132"/>
    </location>
    <ligand>
        <name>D-threo-isocitrate</name>
        <dbReference type="ChEBI" id="CHEBI:15562"/>
    </ligand>
</feature>